<feature type="region of interest" description="Disordered" evidence="1">
    <location>
        <begin position="177"/>
        <end position="197"/>
    </location>
</feature>
<name>A0A1Q9C617_SYMMI</name>
<evidence type="ECO:0000256" key="2">
    <source>
        <dbReference type="SAM" id="SignalP"/>
    </source>
</evidence>
<keyword evidence="2" id="KW-0732">Signal</keyword>
<reference evidence="3 4" key="1">
    <citation type="submission" date="2016-02" db="EMBL/GenBank/DDBJ databases">
        <title>Genome analysis of coral dinoflagellate symbionts highlights evolutionary adaptations to a symbiotic lifestyle.</title>
        <authorList>
            <person name="Aranda M."/>
            <person name="Li Y."/>
            <person name="Liew Y.J."/>
            <person name="Baumgarten S."/>
            <person name="Simakov O."/>
            <person name="Wilson M."/>
            <person name="Piel J."/>
            <person name="Ashoor H."/>
            <person name="Bougouffa S."/>
            <person name="Bajic V.B."/>
            <person name="Ryu T."/>
            <person name="Ravasi T."/>
            <person name="Bayer T."/>
            <person name="Micklem G."/>
            <person name="Kim H."/>
            <person name="Bhak J."/>
            <person name="Lajeunesse T.C."/>
            <person name="Voolstra C.R."/>
        </authorList>
    </citation>
    <scope>NUCLEOTIDE SEQUENCE [LARGE SCALE GENOMIC DNA]</scope>
    <source>
        <strain evidence="3 4">CCMP2467</strain>
    </source>
</reference>
<evidence type="ECO:0000313" key="3">
    <source>
        <dbReference type="EMBL" id="OLP78368.1"/>
    </source>
</evidence>
<feature type="signal peptide" evidence="2">
    <location>
        <begin position="1"/>
        <end position="22"/>
    </location>
</feature>
<gene>
    <name evidence="3" type="ORF">AK812_SmicGene41456</name>
</gene>
<feature type="region of interest" description="Disordered" evidence="1">
    <location>
        <begin position="19"/>
        <end position="49"/>
    </location>
</feature>
<dbReference type="EMBL" id="LSRX01001621">
    <property type="protein sequence ID" value="OLP78368.1"/>
    <property type="molecule type" value="Genomic_DNA"/>
</dbReference>
<keyword evidence="4" id="KW-1185">Reference proteome</keyword>
<evidence type="ECO:0000313" key="4">
    <source>
        <dbReference type="Proteomes" id="UP000186817"/>
    </source>
</evidence>
<sequence>MSWVASWFPCLAVAFMPPKKAAEPKKAAPKAAKSKAKAKAAPAEDPADVKKMQSNLTTQGKANLKRLQEYKEGKLSFPERGFEISKLENLDVDDKILLAILQEKRYHYGKRKHAETENVTMEADTLQGGFEMNDKDKQNMLLNEATGSAGVVTVNTPELVEFKSQVGIFAIWQDEAGKDRDPAQGSAGTLGAEDRPR</sequence>
<comment type="caution">
    <text evidence="3">The sequence shown here is derived from an EMBL/GenBank/DDBJ whole genome shotgun (WGS) entry which is preliminary data.</text>
</comment>
<evidence type="ECO:0000256" key="1">
    <source>
        <dbReference type="SAM" id="MobiDB-lite"/>
    </source>
</evidence>
<accession>A0A1Q9C617</accession>
<dbReference type="AlphaFoldDB" id="A0A1Q9C617"/>
<organism evidence="3 4">
    <name type="scientific">Symbiodinium microadriaticum</name>
    <name type="common">Dinoflagellate</name>
    <name type="synonym">Zooxanthella microadriatica</name>
    <dbReference type="NCBI Taxonomy" id="2951"/>
    <lineage>
        <taxon>Eukaryota</taxon>
        <taxon>Sar</taxon>
        <taxon>Alveolata</taxon>
        <taxon>Dinophyceae</taxon>
        <taxon>Suessiales</taxon>
        <taxon>Symbiodiniaceae</taxon>
        <taxon>Symbiodinium</taxon>
    </lineage>
</organism>
<dbReference type="Proteomes" id="UP000186817">
    <property type="component" value="Unassembled WGS sequence"/>
</dbReference>
<feature type="chain" id="PRO_5010334299" evidence="2">
    <location>
        <begin position="23"/>
        <end position="197"/>
    </location>
</feature>
<protein>
    <submittedName>
        <fullName evidence="3">Uncharacterized protein</fullName>
    </submittedName>
</protein>
<dbReference type="OrthoDB" id="455827at2759"/>
<proteinExistence type="predicted"/>